<protein>
    <submittedName>
        <fullName evidence="1">Uncharacterized protein</fullName>
    </submittedName>
</protein>
<comment type="caution">
    <text evidence="1">The sequence shown here is derived from an EMBL/GenBank/DDBJ whole genome shotgun (WGS) entry which is preliminary data.</text>
</comment>
<dbReference type="AlphaFoldDB" id="A0A917KN24"/>
<evidence type="ECO:0000313" key="1">
    <source>
        <dbReference type="EMBL" id="GGJ21829.1"/>
    </source>
</evidence>
<keyword evidence="2" id="KW-1185">Reference proteome</keyword>
<reference evidence="1" key="2">
    <citation type="submission" date="2020-09" db="EMBL/GenBank/DDBJ databases">
        <authorList>
            <person name="Sun Q."/>
            <person name="Zhou Y."/>
        </authorList>
    </citation>
    <scope>NUCLEOTIDE SEQUENCE</scope>
    <source>
        <strain evidence="1">CGMCC 1.3617</strain>
    </source>
</reference>
<evidence type="ECO:0000313" key="2">
    <source>
        <dbReference type="Proteomes" id="UP000661507"/>
    </source>
</evidence>
<sequence>MRADWTEVNPGTASAFQAKLDASCALYDMRRRDEKSTSRHEEACAYFRSSRGILILECSNRYNGLATFRVPEDLRLDCSVRTSKNSKCEEHDPNHGCLLP</sequence>
<dbReference type="EMBL" id="BMKW01000007">
    <property type="protein sequence ID" value="GGJ21829.1"/>
    <property type="molecule type" value="Genomic_DNA"/>
</dbReference>
<organism evidence="1 2">
    <name type="scientific">Neoroseomonas lacus</name>
    <dbReference type="NCBI Taxonomy" id="287609"/>
    <lineage>
        <taxon>Bacteria</taxon>
        <taxon>Pseudomonadati</taxon>
        <taxon>Pseudomonadota</taxon>
        <taxon>Alphaproteobacteria</taxon>
        <taxon>Acetobacterales</taxon>
        <taxon>Acetobacteraceae</taxon>
        <taxon>Neoroseomonas</taxon>
    </lineage>
</organism>
<dbReference type="Proteomes" id="UP000661507">
    <property type="component" value="Unassembled WGS sequence"/>
</dbReference>
<proteinExistence type="predicted"/>
<accession>A0A917KN24</accession>
<gene>
    <name evidence="1" type="ORF">GCM10011320_31330</name>
</gene>
<reference evidence="1" key="1">
    <citation type="journal article" date="2014" name="Int. J. Syst. Evol. Microbiol.">
        <title>Complete genome sequence of Corynebacterium casei LMG S-19264T (=DSM 44701T), isolated from a smear-ripened cheese.</title>
        <authorList>
            <consortium name="US DOE Joint Genome Institute (JGI-PGF)"/>
            <person name="Walter F."/>
            <person name="Albersmeier A."/>
            <person name="Kalinowski J."/>
            <person name="Ruckert C."/>
        </authorList>
    </citation>
    <scope>NUCLEOTIDE SEQUENCE</scope>
    <source>
        <strain evidence="1">CGMCC 1.3617</strain>
    </source>
</reference>
<name>A0A917KN24_9PROT</name>